<dbReference type="AlphaFoldDB" id="A0A1I7FNT6"/>
<feature type="transmembrane region" description="Helical" evidence="10">
    <location>
        <begin position="155"/>
        <end position="180"/>
    </location>
</feature>
<keyword evidence="3 10" id="KW-0812">Transmembrane</keyword>
<dbReference type="Proteomes" id="UP000183629">
    <property type="component" value="Unassembled WGS sequence"/>
</dbReference>
<feature type="transmembrane region" description="Helical" evidence="10">
    <location>
        <begin position="12"/>
        <end position="35"/>
    </location>
</feature>
<dbReference type="InterPro" id="IPR014743">
    <property type="entry name" value="Cl-channel_core"/>
</dbReference>
<evidence type="ECO:0000313" key="11">
    <source>
        <dbReference type="EMBL" id="SFU37854.1"/>
    </source>
</evidence>
<feature type="transmembrane region" description="Helical" evidence="10">
    <location>
        <begin position="388"/>
        <end position="408"/>
    </location>
</feature>
<dbReference type="InterPro" id="IPR050368">
    <property type="entry name" value="ClC-type_chloride_channel"/>
</dbReference>
<evidence type="ECO:0000256" key="10">
    <source>
        <dbReference type="SAM" id="Phobius"/>
    </source>
</evidence>
<dbReference type="RefSeq" id="WP_074656952.1">
    <property type="nucleotide sequence ID" value="NZ_FOLZ01000001.1"/>
</dbReference>
<dbReference type="PANTHER" id="PTHR43427:SF6">
    <property type="entry name" value="CHLORIDE CHANNEL PROTEIN CLC-E"/>
    <property type="match status" value="1"/>
</dbReference>
<keyword evidence="12" id="KW-1185">Reference proteome</keyword>
<protein>
    <submittedName>
        <fullName evidence="11">H+/Cl-antiporter ClcA</fullName>
    </submittedName>
</protein>
<feature type="transmembrane region" description="Helical" evidence="10">
    <location>
        <begin position="330"/>
        <end position="349"/>
    </location>
</feature>
<feature type="transmembrane region" description="Helical" evidence="10">
    <location>
        <begin position="300"/>
        <end position="318"/>
    </location>
</feature>
<dbReference type="PRINTS" id="PR00762">
    <property type="entry name" value="CLCHANNEL"/>
</dbReference>
<comment type="subcellular location">
    <subcellularLocation>
        <location evidence="1">Membrane</location>
        <topology evidence="1">Multi-pass membrane protein</topology>
    </subcellularLocation>
</comment>
<dbReference type="EMBL" id="FPBN01000001">
    <property type="protein sequence ID" value="SFU37854.1"/>
    <property type="molecule type" value="Genomic_DNA"/>
</dbReference>
<evidence type="ECO:0000256" key="4">
    <source>
        <dbReference type="ARBA" id="ARBA00022989"/>
    </source>
</evidence>
<gene>
    <name evidence="11" type="ORF">SAMN05660328_101502</name>
</gene>
<keyword evidence="6 10" id="KW-0472">Membrane</keyword>
<feature type="transmembrane region" description="Helical" evidence="10">
    <location>
        <begin position="222"/>
        <end position="242"/>
    </location>
</feature>
<evidence type="ECO:0000256" key="2">
    <source>
        <dbReference type="ARBA" id="ARBA00022448"/>
    </source>
</evidence>
<feature type="transmembrane region" description="Helical" evidence="10">
    <location>
        <begin position="61"/>
        <end position="80"/>
    </location>
</feature>
<dbReference type="InterPro" id="IPR001807">
    <property type="entry name" value="ClC"/>
</dbReference>
<dbReference type="Gene3D" id="1.10.3080.10">
    <property type="entry name" value="Clc chloride channel"/>
    <property type="match status" value="1"/>
</dbReference>
<evidence type="ECO:0000256" key="8">
    <source>
        <dbReference type="ARBA" id="ARBA00023214"/>
    </source>
</evidence>
<keyword evidence="9" id="KW-0407">Ion channel</keyword>
<proteinExistence type="predicted"/>
<feature type="transmembrane region" description="Helical" evidence="10">
    <location>
        <begin position="262"/>
        <end position="280"/>
    </location>
</feature>
<keyword evidence="8" id="KW-0868">Chloride</keyword>
<evidence type="ECO:0000256" key="9">
    <source>
        <dbReference type="ARBA" id="ARBA00023303"/>
    </source>
</evidence>
<keyword evidence="4 10" id="KW-1133">Transmembrane helix</keyword>
<evidence type="ECO:0000313" key="12">
    <source>
        <dbReference type="Proteomes" id="UP000183629"/>
    </source>
</evidence>
<reference evidence="12" key="1">
    <citation type="submission" date="2016-10" db="EMBL/GenBank/DDBJ databases">
        <authorList>
            <person name="Varghese N."/>
            <person name="Submissions S."/>
        </authorList>
    </citation>
    <scope>NUCLEOTIDE SEQUENCE [LARGE SCALE GENOMIC DNA]</scope>
    <source>
        <strain evidence="12">LMG 15572</strain>
    </source>
</reference>
<evidence type="ECO:0000256" key="5">
    <source>
        <dbReference type="ARBA" id="ARBA00023065"/>
    </source>
</evidence>
<keyword evidence="7" id="KW-0869">Chloride channel</keyword>
<evidence type="ECO:0000256" key="6">
    <source>
        <dbReference type="ARBA" id="ARBA00023136"/>
    </source>
</evidence>
<evidence type="ECO:0000256" key="1">
    <source>
        <dbReference type="ARBA" id="ARBA00004141"/>
    </source>
</evidence>
<feature type="transmembrane region" description="Helical" evidence="10">
    <location>
        <begin position="187"/>
        <end position="210"/>
    </location>
</feature>
<organism evidence="11 12">
    <name type="scientific">Streptococcus gallolyticus</name>
    <dbReference type="NCBI Taxonomy" id="315405"/>
    <lineage>
        <taxon>Bacteria</taxon>
        <taxon>Bacillati</taxon>
        <taxon>Bacillota</taxon>
        <taxon>Bacilli</taxon>
        <taxon>Lactobacillales</taxon>
        <taxon>Streptococcaceae</taxon>
        <taxon>Streptococcus</taxon>
    </lineage>
</organism>
<dbReference type="PANTHER" id="PTHR43427">
    <property type="entry name" value="CHLORIDE CHANNEL PROTEIN CLC-E"/>
    <property type="match status" value="1"/>
</dbReference>
<accession>A0A1I7FNT6</accession>
<dbReference type="GO" id="GO:0034707">
    <property type="term" value="C:chloride channel complex"/>
    <property type="evidence" value="ECO:0007669"/>
    <property type="project" value="UniProtKB-KW"/>
</dbReference>
<dbReference type="SUPFAM" id="SSF81340">
    <property type="entry name" value="Clc chloride channel"/>
    <property type="match status" value="1"/>
</dbReference>
<feature type="transmembrane region" description="Helical" evidence="10">
    <location>
        <begin position="355"/>
        <end position="381"/>
    </location>
</feature>
<keyword evidence="2" id="KW-0813">Transport</keyword>
<evidence type="ECO:0000256" key="3">
    <source>
        <dbReference type="ARBA" id="ARBA00022692"/>
    </source>
</evidence>
<dbReference type="GO" id="GO:0005254">
    <property type="term" value="F:chloride channel activity"/>
    <property type="evidence" value="ECO:0007669"/>
    <property type="project" value="UniProtKB-KW"/>
</dbReference>
<name>A0A1I7FNT6_9STRE</name>
<feature type="transmembrane region" description="Helical" evidence="10">
    <location>
        <begin position="104"/>
        <end position="125"/>
    </location>
</feature>
<sequence length="429" mass="45864">MPSQNKRFNSKAYCLRFSATLLLTSLVAGVGGILLHDLLELVEWMIFGHGESTGAQPVTNLQFIIILLAGIISAFIWFVLQDKNRQIISIKSQLKATGDSKRPILWIHLIHIFLQVASVGAGSPIGKEGAPRELGALGAGRISDRMTLTLKDRRLAIVCGASAGLAAVYQVPIASIFFAFETLGLGLSFLNLISVSGTAILASLIAGTVISDTPLYHSGQVVLDAKTCGLTILLAILITPLAQLFRHLTQKAQASKVTTKSILWKLPLTFLLLASCSLYFPEILGNGGALAQAVFDGMGVWYALACVVIKAVLVLLTLKNGAYGGTLTPSFSIGAVLGFLVAVLCQLVVPELSLTSAMLIGSSIFLAITMNAPLTAVGLVVSFTGQSFTALPILLLAVIVAFATKTIIEHIERKYYVNPYRSQTRRNRR</sequence>
<dbReference type="Pfam" id="PF00654">
    <property type="entry name" value="Voltage_CLC"/>
    <property type="match status" value="1"/>
</dbReference>
<evidence type="ECO:0000256" key="7">
    <source>
        <dbReference type="ARBA" id="ARBA00023173"/>
    </source>
</evidence>
<keyword evidence="5" id="KW-0406">Ion transport</keyword>